<organism evidence="1 2">
    <name type="scientific">Bifidobacterium myosotis</name>
    <dbReference type="NCBI Taxonomy" id="1630166"/>
    <lineage>
        <taxon>Bacteria</taxon>
        <taxon>Bacillati</taxon>
        <taxon>Actinomycetota</taxon>
        <taxon>Actinomycetes</taxon>
        <taxon>Bifidobacteriales</taxon>
        <taxon>Bifidobacteriaceae</taxon>
        <taxon>Bifidobacterium</taxon>
    </lineage>
</organism>
<proteinExistence type="predicted"/>
<evidence type="ECO:0000313" key="1">
    <source>
        <dbReference type="EMBL" id="KAA8829595.1"/>
    </source>
</evidence>
<dbReference type="EMBL" id="RZUH01000001">
    <property type="protein sequence ID" value="KAA8829595.1"/>
    <property type="molecule type" value="Genomic_DNA"/>
</dbReference>
<name>A0A5M9ZQ41_9BIFI</name>
<dbReference type="Proteomes" id="UP000410049">
    <property type="component" value="Unassembled WGS sequence"/>
</dbReference>
<gene>
    <name evidence="1" type="ORF">EMO91_00915</name>
</gene>
<protein>
    <submittedName>
        <fullName evidence="1">Uncharacterized protein</fullName>
    </submittedName>
</protein>
<accession>A0A5M9ZQ41</accession>
<evidence type="ECO:0000313" key="2">
    <source>
        <dbReference type="Proteomes" id="UP000410049"/>
    </source>
</evidence>
<comment type="caution">
    <text evidence="1">The sequence shown here is derived from an EMBL/GenBank/DDBJ whole genome shotgun (WGS) entry which is preliminary data.</text>
</comment>
<dbReference type="RefSeq" id="WP_140495405.1">
    <property type="nucleotide sequence ID" value="NZ_RZUH01000001.1"/>
</dbReference>
<sequence>MDDLVDGRVEGASLKYDLSEWCSFHFQHHRARGAKADTRIIYRRTDDGIQVRGFGHRHLPRDIYRHIMAERP</sequence>
<dbReference type="AlphaFoldDB" id="A0A5M9ZQ41"/>
<reference evidence="1 2" key="1">
    <citation type="journal article" date="2019" name="Syst. Appl. Microbiol.">
        <title>Characterization of Bifidobacterium species in feaces of the Egyptian fruit bat: Description of B. vespertilionis sp. nov. and B. rousetti sp. nov.</title>
        <authorList>
            <person name="Modesto M."/>
            <person name="Satti M."/>
            <person name="Watanabe K."/>
            <person name="Puglisi E."/>
            <person name="Morelli L."/>
            <person name="Huang C.-H."/>
            <person name="Liou J.-S."/>
            <person name="Miyashita M."/>
            <person name="Tamura T."/>
            <person name="Saito S."/>
            <person name="Mori K."/>
            <person name="Huang L."/>
            <person name="Sciavilla P."/>
            <person name="Sandri C."/>
            <person name="Spiezio C."/>
            <person name="Vitali F."/>
            <person name="Cavalieri D."/>
            <person name="Perpetuini G."/>
            <person name="Tofalo R."/>
            <person name="Bonetti A."/>
            <person name="Arita M."/>
            <person name="Mattarelli P."/>
        </authorList>
    </citation>
    <scope>NUCLEOTIDE SEQUENCE [LARGE SCALE GENOMIC DNA]</scope>
    <source>
        <strain evidence="1 2">RST17</strain>
    </source>
</reference>